<accession>A0A3N0CYW7</accession>
<feature type="signal peptide" evidence="1">
    <location>
        <begin position="1"/>
        <end position="20"/>
    </location>
</feature>
<sequence length="204" mass="22130">MKSYLLTFLFITATILISEAQTVDVEYLNPKMGNETQYKFIRFGTSTESYAGLMWNNSDAYYGDGNDFSIFTYGDRDMTIRTGTGNFIVFPTSGGNFGVGITSPTAKLDVNGEIKSNALVKVANPENPMADLHLSWLNNTARIRIGGSGVGAENGLDIQSVGNQSLMRILHNGSIGIGTTNPGTWKLAVNGNIRAKEIKVETGW</sequence>
<protein>
    <recommendedName>
        <fullName evidence="4">T9SS C-terminal target domain-containing protein</fullName>
    </recommendedName>
</protein>
<dbReference type="EMBL" id="RJTM01000200">
    <property type="protein sequence ID" value="RNL68605.1"/>
    <property type="molecule type" value="Genomic_DNA"/>
</dbReference>
<comment type="caution">
    <text evidence="2">The sequence shown here is derived from an EMBL/GenBank/DDBJ whole genome shotgun (WGS) entry which is preliminary data.</text>
</comment>
<evidence type="ECO:0000313" key="2">
    <source>
        <dbReference type="EMBL" id="RNL68605.1"/>
    </source>
</evidence>
<dbReference type="AlphaFoldDB" id="A0A3N0CYW7"/>
<organism evidence="2 3">
    <name type="scientific">Sinomicrobium pectinilyticum</name>
    <dbReference type="NCBI Taxonomy" id="1084421"/>
    <lineage>
        <taxon>Bacteria</taxon>
        <taxon>Pseudomonadati</taxon>
        <taxon>Bacteroidota</taxon>
        <taxon>Flavobacteriia</taxon>
        <taxon>Flavobacteriales</taxon>
        <taxon>Flavobacteriaceae</taxon>
        <taxon>Sinomicrobium</taxon>
    </lineage>
</organism>
<gene>
    <name evidence="2" type="ORF">ED312_23160</name>
</gene>
<keyword evidence="1" id="KW-0732">Signal</keyword>
<evidence type="ECO:0000256" key="1">
    <source>
        <dbReference type="SAM" id="SignalP"/>
    </source>
</evidence>
<feature type="non-terminal residue" evidence="2">
    <location>
        <position position="204"/>
    </location>
</feature>
<reference evidence="2 3" key="1">
    <citation type="submission" date="2018-10" db="EMBL/GenBank/DDBJ databases">
        <title>Sinomicrobium pectinilyticum sp. nov., a pectinase-producing bacterium isolated from alkaline and saline soil, and emended description of the genus Sinomicrobium.</title>
        <authorList>
            <person name="Cheng B."/>
            <person name="Li C."/>
            <person name="Lai Q."/>
            <person name="Du M."/>
            <person name="Shao Z."/>
            <person name="Xu P."/>
            <person name="Yang C."/>
        </authorList>
    </citation>
    <scope>NUCLEOTIDE SEQUENCE [LARGE SCALE GENOMIC DNA]</scope>
    <source>
        <strain evidence="2 3">5DNS001</strain>
    </source>
</reference>
<proteinExistence type="predicted"/>
<name>A0A3N0CYW7_SINP1</name>
<dbReference type="Proteomes" id="UP000267469">
    <property type="component" value="Unassembled WGS sequence"/>
</dbReference>
<feature type="chain" id="PRO_5018005355" description="T9SS C-terminal target domain-containing protein" evidence="1">
    <location>
        <begin position="21"/>
        <end position="204"/>
    </location>
</feature>
<evidence type="ECO:0008006" key="4">
    <source>
        <dbReference type="Google" id="ProtNLM"/>
    </source>
</evidence>
<keyword evidence="3" id="KW-1185">Reference proteome</keyword>
<evidence type="ECO:0000313" key="3">
    <source>
        <dbReference type="Proteomes" id="UP000267469"/>
    </source>
</evidence>